<dbReference type="EnsemblMetazoa" id="GAUT019837-RA">
    <property type="protein sequence ID" value="GAUT019837-PA"/>
    <property type="gene ID" value="GAUT019837"/>
</dbReference>
<evidence type="ECO:0000313" key="1">
    <source>
        <dbReference type="EnsemblMetazoa" id="GAUT019837-PA"/>
    </source>
</evidence>
<dbReference type="Proteomes" id="UP000078200">
    <property type="component" value="Unassembled WGS sequence"/>
</dbReference>
<keyword evidence="2" id="KW-1185">Reference proteome</keyword>
<protein>
    <submittedName>
        <fullName evidence="1">Uncharacterized protein</fullName>
    </submittedName>
</protein>
<dbReference type="AlphaFoldDB" id="A0A1A9UYJ2"/>
<name>A0A1A9UYJ2_GLOAU</name>
<dbReference type="VEuPathDB" id="VectorBase:GAUT019837"/>
<organism evidence="1 2">
    <name type="scientific">Glossina austeni</name>
    <name type="common">Savannah tsetse fly</name>
    <dbReference type="NCBI Taxonomy" id="7395"/>
    <lineage>
        <taxon>Eukaryota</taxon>
        <taxon>Metazoa</taxon>
        <taxon>Ecdysozoa</taxon>
        <taxon>Arthropoda</taxon>
        <taxon>Hexapoda</taxon>
        <taxon>Insecta</taxon>
        <taxon>Pterygota</taxon>
        <taxon>Neoptera</taxon>
        <taxon>Endopterygota</taxon>
        <taxon>Diptera</taxon>
        <taxon>Brachycera</taxon>
        <taxon>Muscomorpha</taxon>
        <taxon>Hippoboscoidea</taxon>
        <taxon>Glossinidae</taxon>
        <taxon>Glossina</taxon>
    </lineage>
</organism>
<accession>A0A1A9UYJ2</accession>
<evidence type="ECO:0000313" key="2">
    <source>
        <dbReference type="Proteomes" id="UP000078200"/>
    </source>
</evidence>
<proteinExistence type="predicted"/>
<sequence>MFANVISDQRFTKEKRCLKIVVGIKINHALQSAIPSTFRNQDGAFGLQPNLCFFPTPSCSFGFELQQQIWFAQRSNRFVSGEIRGAIELEVIECCCDPKVGVNSRYLDLINEYRESTLISLFSLSKYLKDSTRKTSSCFKCEAPSTEAAKRRGSRNLVIIFHCLQSGLDAYFRRFSKAFVVSSTPCAPNSSIVSKRILRRNFLNQ</sequence>
<reference evidence="1" key="1">
    <citation type="submission" date="2020-05" db="UniProtKB">
        <authorList>
            <consortium name="EnsemblMetazoa"/>
        </authorList>
    </citation>
    <scope>IDENTIFICATION</scope>
    <source>
        <strain evidence="1">TTRI</strain>
    </source>
</reference>